<dbReference type="EMBL" id="AP024488">
    <property type="protein sequence ID" value="BCS96145.1"/>
    <property type="molecule type" value="Genomic_DNA"/>
</dbReference>
<dbReference type="RefSeq" id="WP_236892503.1">
    <property type="nucleotide sequence ID" value="NZ_AP024488.1"/>
</dbReference>
<dbReference type="NCBIfam" id="NF033874">
    <property type="entry name" value="SidJ_rel_pseudo"/>
    <property type="match status" value="1"/>
</dbReference>
<dbReference type="Proteomes" id="UP001320148">
    <property type="component" value="Chromosome"/>
</dbReference>
<keyword evidence="2" id="KW-1185">Reference proteome</keyword>
<organism evidence="1 2">
    <name type="scientific">Desulfoluna limicola</name>
    <dbReference type="NCBI Taxonomy" id="2810562"/>
    <lineage>
        <taxon>Bacteria</taxon>
        <taxon>Pseudomonadati</taxon>
        <taxon>Thermodesulfobacteriota</taxon>
        <taxon>Desulfobacteria</taxon>
        <taxon>Desulfobacterales</taxon>
        <taxon>Desulfolunaceae</taxon>
        <taxon>Desulfoluna</taxon>
    </lineage>
</organism>
<proteinExistence type="predicted"/>
<name>A0ABM7PEW0_9BACT</name>
<reference evidence="1 2" key="1">
    <citation type="submission" date="2021-02" db="EMBL/GenBank/DDBJ databases">
        <title>Complete genome of Desulfoluna sp. strain ASN36.</title>
        <authorList>
            <person name="Takahashi A."/>
            <person name="Kojima H."/>
            <person name="Fukui M."/>
        </authorList>
    </citation>
    <scope>NUCLEOTIDE SEQUENCE [LARGE SCALE GENOMIC DNA]</scope>
    <source>
        <strain evidence="1 2">ASN36</strain>
    </source>
</reference>
<evidence type="ECO:0000313" key="2">
    <source>
        <dbReference type="Proteomes" id="UP001320148"/>
    </source>
</evidence>
<evidence type="ECO:0000313" key="1">
    <source>
        <dbReference type="EMBL" id="BCS96145.1"/>
    </source>
</evidence>
<gene>
    <name evidence="1" type="ORF">DSLASN_17770</name>
</gene>
<accession>A0ABM7PEW0</accession>
<sequence length="508" mass="56068">MTTSAEDIERLFSASRGYNALFLAAGALENACDENPECLTERGVRLLLDTLADDRFEPRRTSLFFYGRLARVLTRTAGQLGPQHPIAHMSLDGLTALANHATGNRHTAICAACAPLAPRNTSIPQPETTDCPTPCTCRDLLEEAGLSRYTTPTHSGRSLRYEDKGTILVIKCARPGEDPRGLSSEWHWMRLLGSHDSQGGHIPTPLRAPLLRITGLPKGAASDTAIAFLTSPTYFSYPNEPLAPMETPLATKVIGDAAFFFGRLASHGILHTAPVPLFHNRVQVDRRDDEGLYLWQKGGRLDSWLTSCRYPNFGLSGLRDFEHMKTAPEMISGEFYRTMGDQILSLLLVSGSHFRSLAPCPPHHPCPTERDHRPLFDLESLGAMLTAIANGYHRGYTGRSTPFPHEAVRERLASRMIEEMGRDRHMEEILRARDQMTMDEADLRNFLIDRGYSSEGAENIPKGAADIVLFTGPHLGRFNGKISCPELIEFTATLASITITNGFLAMAS</sequence>
<protein>
    <submittedName>
        <fullName evidence="1">Uncharacterized protein</fullName>
    </submittedName>
</protein>